<gene>
    <name evidence="3" type="ORF">PSON_ATCC_30995.1.T0940129</name>
</gene>
<dbReference type="Proteomes" id="UP000692954">
    <property type="component" value="Unassembled WGS sequence"/>
</dbReference>
<comment type="caution">
    <text evidence="3">The sequence shown here is derived from an EMBL/GenBank/DDBJ whole genome shotgun (WGS) entry which is preliminary data.</text>
</comment>
<evidence type="ECO:0000313" key="3">
    <source>
        <dbReference type="EMBL" id="CAD8109802.1"/>
    </source>
</evidence>
<keyword evidence="1" id="KW-0862">Zinc</keyword>
<keyword evidence="4" id="KW-1185">Reference proteome</keyword>
<dbReference type="PANTHER" id="PTHR21356:SF1">
    <property type="entry name" value="ARMADILLO REPEAT-CONTAINING PROTEIN 2"/>
    <property type="match status" value="1"/>
</dbReference>
<keyword evidence="1" id="KW-0479">Metal-binding</keyword>
<dbReference type="EMBL" id="CAJJDN010000094">
    <property type="protein sequence ID" value="CAD8109802.1"/>
    <property type="molecule type" value="Genomic_DNA"/>
</dbReference>
<evidence type="ECO:0000259" key="2">
    <source>
        <dbReference type="PROSITE" id="PS50157"/>
    </source>
</evidence>
<dbReference type="OrthoDB" id="247006at2759"/>
<dbReference type="GO" id="GO:0008270">
    <property type="term" value="F:zinc ion binding"/>
    <property type="evidence" value="ECO:0007669"/>
    <property type="project" value="UniProtKB-KW"/>
</dbReference>
<proteinExistence type="predicted"/>
<evidence type="ECO:0000256" key="1">
    <source>
        <dbReference type="PROSITE-ProRule" id="PRU00042"/>
    </source>
</evidence>
<feature type="domain" description="C2H2-type" evidence="2">
    <location>
        <begin position="672"/>
        <end position="699"/>
    </location>
</feature>
<dbReference type="GO" id="GO:0044782">
    <property type="term" value="P:cilium organization"/>
    <property type="evidence" value="ECO:0007669"/>
    <property type="project" value="TreeGrafter"/>
</dbReference>
<dbReference type="InterPro" id="IPR013087">
    <property type="entry name" value="Znf_C2H2_type"/>
</dbReference>
<dbReference type="InterPro" id="IPR038905">
    <property type="entry name" value="ARMC2"/>
</dbReference>
<accession>A0A8S1Q2L5</accession>
<keyword evidence="1" id="KW-0863">Zinc-finger</keyword>
<dbReference type="PANTHER" id="PTHR21356">
    <property type="entry name" value="ARMADILLO REPEAT CONTAINING 2"/>
    <property type="match status" value="1"/>
</dbReference>
<dbReference type="PROSITE" id="PS50157">
    <property type="entry name" value="ZINC_FINGER_C2H2_2"/>
    <property type="match status" value="1"/>
</dbReference>
<protein>
    <recommendedName>
        <fullName evidence="2">C2H2-type domain-containing protein</fullName>
    </recommendedName>
</protein>
<name>A0A8S1Q2L5_9CILI</name>
<dbReference type="AlphaFoldDB" id="A0A8S1Q2L5"/>
<dbReference type="SMART" id="SM00355">
    <property type="entry name" value="ZnF_C2H2"/>
    <property type="match status" value="1"/>
</dbReference>
<sequence length="699" mass="81670">MNPEKKLTLTKITLNRPQQQKIGLPPKISLNKQIDSRPQSSKMDIQPANINWLVDNIQQENKLEWVQKCYIFFKDWTQNTECNDQSKEQILKQSIQLIDFNDLQVRLFAIKAALFGFTTLNLLELLFQKQAKPLLRRPKSGSKIQEQLPSLLYQPQQVLAILQKTAQLSNENVFLNLINDNSLSFVLFRFLKLFTQLTRDQSTTQQQLPYLNLIFVIIKNIANNQKEAQKLLQPTYIQLIESYLHSFPYDQTYDKDLLNLYTTITATLRNLANENNSVDMYLQNGIIKKLVISMVNYSKNYELILNTLRIMSKMSLSKECCEFFLQNTEAMQNISSFFKTYQTNIYIIIRASFLLANMTTYFEGIRQLIYYKFNQFGDILQCFDYFWTKEINPQQLNQIDQFSQSRAAWDFQILQSEKDIDALIRIIRLIANILTIEQIGLDILKNYSNEYRILISKLLKLLQKNTQITKQQEIISCTLSCLSNLTFYEKQTFLNDFEYKNVKYELISTLGHFIIQNEDQEVCCDGLRVLSNLSRQKDLIKQIMKSRISEGVIVLLDSNSREVVYYCLGVILNLLQDSEFKKKENINLIDYITQVLNDCTTNENDIANLGLKCLILLLDSNLNQEYATKIEKAVSNFGNICDQVLKVKENNELSNTRQLINQIINNIPEEGYPCMQPNCGRKFKTQLELSIHVKRRHIL</sequence>
<evidence type="ECO:0000313" key="4">
    <source>
        <dbReference type="Proteomes" id="UP000692954"/>
    </source>
</evidence>
<organism evidence="3 4">
    <name type="scientific">Paramecium sonneborni</name>
    <dbReference type="NCBI Taxonomy" id="65129"/>
    <lineage>
        <taxon>Eukaryota</taxon>
        <taxon>Sar</taxon>
        <taxon>Alveolata</taxon>
        <taxon>Ciliophora</taxon>
        <taxon>Intramacronucleata</taxon>
        <taxon>Oligohymenophorea</taxon>
        <taxon>Peniculida</taxon>
        <taxon>Parameciidae</taxon>
        <taxon>Paramecium</taxon>
    </lineage>
</organism>
<reference evidence="3" key="1">
    <citation type="submission" date="2021-01" db="EMBL/GenBank/DDBJ databases">
        <authorList>
            <consortium name="Genoscope - CEA"/>
            <person name="William W."/>
        </authorList>
    </citation>
    <scope>NUCLEOTIDE SEQUENCE</scope>
</reference>
<dbReference type="PROSITE" id="PS00028">
    <property type="entry name" value="ZINC_FINGER_C2H2_1"/>
    <property type="match status" value="1"/>
</dbReference>